<dbReference type="Proteomes" id="UP001153269">
    <property type="component" value="Unassembled WGS sequence"/>
</dbReference>
<accession>A0A9N7VJD7</accession>
<dbReference type="AlphaFoldDB" id="A0A9N7VJD7"/>
<dbReference type="EMBL" id="CADEAL010004067">
    <property type="protein sequence ID" value="CAB1450785.1"/>
    <property type="molecule type" value="Genomic_DNA"/>
</dbReference>
<reference evidence="1" key="1">
    <citation type="submission" date="2020-03" db="EMBL/GenBank/DDBJ databases">
        <authorList>
            <person name="Weist P."/>
        </authorList>
    </citation>
    <scope>NUCLEOTIDE SEQUENCE</scope>
</reference>
<organism evidence="1 2">
    <name type="scientific">Pleuronectes platessa</name>
    <name type="common">European plaice</name>
    <dbReference type="NCBI Taxonomy" id="8262"/>
    <lineage>
        <taxon>Eukaryota</taxon>
        <taxon>Metazoa</taxon>
        <taxon>Chordata</taxon>
        <taxon>Craniata</taxon>
        <taxon>Vertebrata</taxon>
        <taxon>Euteleostomi</taxon>
        <taxon>Actinopterygii</taxon>
        <taxon>Neopterygii</taxon>
        <taxon>Teleostei</taxon>
        <taxon>Neoteleostei</taxon>
        <taxon>Acanthomorphata</taxon>
        <taxon>Carangaria</taxon>
        <taxon>Pleuronectiformes</taxon>
        <taxon>Pleuronectoidei</taxon>
        <taxon>Pleuronectidae</taxon>
        <taxon>Pleuronectes</taxon>
    </lineage>
</organism>
<evidence type="ECO:0000313" key="2">
    <source>
        <dbReference type="Proteomes" id="UP001153269"/>
    </source>
</evidence>
<proteinExistence type="predicted"/>
<comment type="caution">
    <text evidence="1">The sequence shown here is derived from an EMBL/GenBank/DDBJ whole genome shotgun (WGS) entry which is preliminary data.</text>
</comment>
<keyword evidence="2" id="KW-1185">Reference proteome</keyword>
<evidence type="ECO:0000313" key="1">
    <source>
        <dbReference type="EMBL" id="CAB1450785.1"/>
    </source>
</evidence>
<protein>
    <submittedName>
        <fullName evidence="1">Uncharacterized protein</fullName>
    </submittedName>
</protein>
<gene>
    <name evidence="1" type="ORF">PLEPLA_LOCUS38477</name>
</gene>
<sequence>MIQQLQQEEAHGPRAVITGCLEPAELSRKLDQTEDVVKGDAAGTLMSAPRVRDQSREVGEIITWPSGQGGTVDQWSCTDSKKVVGLNLRADQCISVDVLPMPVWPPSTHLTQQWFSALLHHLLPLSASCCHPSFQVRERRVAVAALLFGAA</sequence>
<name>A0A9N7VJD7_PLEPL</name>